<evidence type="ECO:0000313" key="2">
    <source>
        <dbReference type="Proteomes" id="UP001234202"/>
    </source>
</evidence>
<dbReference type="EMBL" id="JASBWV010000012">
    <property type="protein sequence ID" value="KAJ9123500.1"/>
    <property type="molecule type" value="Genomic_DNA"/>
</dbReference>
<comment type="caution">
    <text evidence="1">The sequence shown here is derived from an EMBL/GenBank/DDBJ whole genome shotgun (WGS) entry which is preliminary data.</text>
</comment>
<keyword evidence="2" id="KW-1185">Reference proteome</keyword>
<dbReference type="Proteomes" id="UP001234202">
    <property type="component" value="Unassembled WGS sequence"/>
</dbReference>
<protein>
    <submittedName>
        <fullName evidence="1">Uncharacterized protein</fullName>
    </submittedName>
</protein>
<organism evidence="1 2">
    <name type="scientific">Naganishia onofrii</name>
    <dbReference type="NCBI Taxonomy" id="1851511"/>
    <lineage>
        <taxon>Eukaryota</taxon>
        <taxon>Fungi</taxon>
        <taxon>Dikarya</taxon>
        <taxon>Basidiomycota</taxon>
        <taxon>Agaricomycotina</taxon>
        <taxon>Tremellomycetes</taxon>
        <taxon>Filobasidiales</taxon>
        <taxon>Filobasidiaceae</taxon>
        <taxon>Naganishia</taxon>
    </lineage>
</organism>
<proteinExistence type="predicted"/>
<reference evidence="1" key="1">
    <citation type="submission" date="2023-04" db="EMBL/GenBank/DDBJ databases">
        <title>Draft Genome sequencing of Naganishia species isolated from polar environments using Oxford Nanopore Technology.</title>
        <authorList>
            <person name="Leo P."/>
            <person name="Venkateswaran K."/>
        </authorList>
    </citation>
    <scope>NUCLEOTIDE SEQUENCE</scope>
    <source>
        <strain evidence="1">DBVPG 5303</strain>
    </source>
</reference>
<evidence type="ECO:0000313" key="1">
    <source>
        <dbReference type="EMBL" id="KAJ9123500.1"/>
    </source>
</evidence>
<gene>
    <name evidence="1" type="ORF">QFC24_003714</name>
</gene>
<name>A0ACC2XIT0_9TREE</name>
<accession>A0ACC2XIT0</accession>
<sequence>MSNSNNYKNPYYDPTKPTPNLMSKHSLPSAFLWGCAAGAIGVGIMTFGEKLEQAFTGRPNSYVPAHTLSNLLRLPPKPDSERLWLNHVMHYGQGALAGGIRGIMSAYGVVGFFADFMFTGVRLAIDQTLENVTEVGAPPWTWPLNEQIIDVFHKAVYAFATGYFADKFLH</sequence>